<feature type="domain" description="TAZ-type" evidence="5">
    <location>
        <begin position="82"/>
        <end position="186"/>
    </location>
</feature>
<keyword evidence="2" id="KW-0863">Zinc-finger</keyword>
<name>A0ABD3PTF5_9STRA</name>
<feature type="compositionally biased region" description="Basic and acidic residues" evidence="4">
    <location>
        <begin position="221"/>
        <end position="236"/>
    </location>
</feature>
<dbReference type="GO" id="GO:0008270">
    <property type="term" value="F:zinc ion binding"/>
    <property type="evidence" value="ECO:0007669"/>
    <property type="project" value="UniProtKB-KW"/>
</dbReference>
<evidence type="ECO:0000256" key="2">
    <source>
        <dbReference type="ARBA" id="ARBA00022771"/>
    </source>
</evidence>
<dbReference type="Gene3D" id="1.20.1020.10">
    <property type="entry name" value="TAZ domain"/>
    <property type="match status" value="1"/>
</dbReference>
<evidence type="ECO:0000259" key="5">
    <source>
        <dbReference type="PROSITE" id="PS50134"/>
    </source>
</evidence>
<keyword evidence="7" id="KW-1185">Reference proteome</keyword>
<sequence>MSNVHVQTSTLRNGTTSPSYEFSSMHDEGIDGPSEMLCRESSSMTAALATASSRDHPTNQIDDERSTTTSCRALQGQQTTTTEVSELVVKAKKAAASLWMILHSQSCHLKSCPHPHCSETKSILSHVQVCPAWSNHSCPCPTSVKGCNETRKLLAHYEKCKELRSRLRQSSAQGKHYPQQSTCLVCSLMARYAKNVTDKSPKKNAHIPSVAPMPPLPRQRPRSESCPEQKSPERKSRSVKFAPCLRTTRYYHVEKDKSFCVSTRPRSASWGSNVLGETIIEESGERECTEDIILPGSL</sequence>
<dbReference type="PROSITE" id="PS50134">
    <property type="entry name" value="ZF_TAZ"/>
    <property type="match status" value="1"/>
</dbReference>
<evidence type="ECO:0000256" key="3">
    <source>
        <dbReference type="ARBA" id="ARBA00022833"/>
    </source>
</evidence>
<organism evidence="6 7">
    <name type="scientific">Cyclotella cryptica</name>
    <dbReference type="NCBI Taxonomy" id="29204"/>
    <lineage>
        <taxon>Eukaryota</taxon>
        <taxon>Sar</taxon>
        <taxon>Stramenopiles</taxon>
        <taxon>Ochrophyta</taxon>
        <taxon>Bacillariophyta</taxon>
        <taxon>Coscinodiscophyceae</taxon>
        <taxon>Thalassiosirophycidae</taxon>
        <taxon>Stephanodiscales</taxon>
        <taxon>Stephanodiscaceae</taxon>
        <taxon>Cyclotella</taxon>
    </lineage>
</organism>
<evidence type="ECO:0000256" key="1">
    <source>
        <dbReference type="ARBA" id="ARBA00022723"/>
    </source>
</evidence>
<dbReference type="Proteomes" id="UP001516023">
    <property type="component" value="Unassembled WGS sequence"/>
</dbReference>
<evidence type="ECO:0000313" key="7">
    <source>
        <dbReference type="Proteomes" id="UP001516023"/>
    </source>
</evidence>
<keyword evidence="1" id="KW-0479">Metal-binding</keyword>
<dbReference type="InterPro" id="IPR000197">
    <property type="entry name" value="Znf_TAZ"/>
</dbReference>
<dbReference type="EMBL" id="JABMIG020000115">
    <property type="protein sequence ID" value="KAL3791308.1"/>
    <property type="molecule type" value="Genomic_DNA"/>
</dbReference>
<dbReference type="SUPFAM" id="SSF57933">
    <property type="entry name" value="TAZ domain"/>
    <property type="match status" value="1"/>
</dbReference>
<feature type="region of interest" description="Disordered" evidence="4">
    <location>
        <begin position="1"/>
        <end position="34"/>
    </location>
</feature>
<dbReference type="InterPro" id="IPR035898">
    <property type="entry name" value="TAZ_dom_sf"/>
</dbReference>
<comment type="caution">
    <text evidence="6">The sequence shown here is derived from an EMBL/GenBank/DDBJ whole genome shotgun (WGS) entry which is preliminary data.</text>
</comment>
<keyword evidence="3" id="KW-0862">Zinc</keyword>
<feature type="compositionally biased region" description="Polar residues" evidence="4">
    <location>
        <begin position="1"/>
        <end position="22"/>
    </location>
</feature>
<accession>A0ABD3PTF5</accession>
<gene>
    <name evidence="6" type="ORF">HJC23_006037</name>
</gene>
<protein>
    <recommendedName>
        <fullName evidence="5">TAZ-type domain-containing protein</fullName>
    </recommendedName>
</protein>
<dbReference type="Pfam" id="PF02135">
    <property type="entry name" value="zf-TAZ"/>
    <property type="match status" value="1"/>
</dbReference>
<feature type="region of interest" description="Disordered" evidence="4">
    <location>
        <begin position="197"/>
        <end position="238"/>
    </location>
</feature>
<feature type="region of interest" description="Disordered" evidence="4">
    <location>
        <begin position="50"/>
        <end position="77"/>
    </location>
</feature>
<evidence type="ECO:0000313" key="6">
    <source>
        <dbReference type="EMBL" id="KAL3791308.1"/>
    </source>
</evidence>
<feature type="compositionally biased region" description="Basic and acidic residues" evidence="4">
    <location>
        <begin position="53"/>
        <end position="66"/>
    </location>
</feature>
<proteinExistence type="predicted"/>
<evidence type="ECO:0000256" key="4">
    <source>
        <dbReference type="SAM" id="MobiDB-lite"/>
    </source>
</evidence>
<feature type="compositionally biased region" description="Polar residues" evidence="4">
    <location>
        <begin position="67"/>
        <end position="77"/>
    </location>
</feature>
<dbReference type="AlphaFoldDB" id="A0ABD3PTF5"/>
<reference evidence="6 7" key="1">
    <citation type="journal article" date="2020" name="G3 (Bethesda)">
        <title>Improved Reference Genome for Cyclotella cryptica CCMP332, a Model for Cell Wall Morphogenesis, Salinity Adaptation, and Lipid Production in Diatoms (Bacillariophyta).</title>
        <authorList>
            <person name="Roberts W.R."/>
            <person name="Downey K.M."/>
            <person name="Ruck E.C."/>
            <person name="Traller J.C."/>
            <person name="Alverson A.J."/>
        </authorList>
    </citation>
    <scope>NUCLEOTIDE SEQUENCE [LARGE SCALE GENOMIC DNA]</scope>
    <source>
        <strain evidence="6 7">CCMP332</strain>
    </source>
</reference>